<comment type="caution">
    <text evidence="1">The sequence shown here is derived from an EMBL/GenBank/DDBJ whole genome shotgun (WGS) entry which is preliminary data.</text>
</comment>
<evidence type="ECO:0000313" key="2">
    <source>
        <dbReference type="EMBL" id="CAL6075259.1"/>
    </source>
</evidence>
<reference evidence="1" key="1">
    <citation type="submission" date="2023-06" db="EMBL/GenBank/DDBJ databases">
        <authorList>
            <person name="Kurt Z."/>
        </authorList>
    </citation>
    <scope>NUCLEOTIDE SEQUENCE</scope>
</reference>
<organism evidence="1">
    <name type="scientific">Hexamita inflata</name>
    <dbReference type="NCBI Taxonomy" id="28002"/>
    <lineage>
        <taxon>Eukaryota</taxon>
        <taxon>Metamonada</taxon>
        <taxon>Diplomonadida</taxon>
        <taxon>Hexamitidae</taxon>
        <taxon>Hexamitinae</taxon>
        <taxon>Hexamita</taxon>
    </lineage>
</organism>
<dbReference type="Proteomes" id="UP001642409">
    <property type="component" value="Unassembled WGS sequence"/>
</dbReference>
<proteinExistence type="predicted"/>
<reference evidence="2 3" key="2">
    <citation type="submission" date="2024-07" db="EMBL/GenBank/DDBJ databases">
        <authorList>
            <person name="Akdeniz Z."/>
        </authorList>
    </citation>
    <scope>NUCLEOTIDE SEQUENCE [LARGE SCALE GENOMIC DNA]</scope>
</reference>
<evidence type="ECO:0000313" key="3">
    <source>
        <dbReference type="Proteomes" id="UP001642409"/>
    </source>
</evidence>
<accession>A0AA86QV05</accession>
<sequence length="132" mass="15393">MFHFLCLFDFESDFPLFCFNFLQNSGFLALLATNSSGNTKTDQLNQLVVDFSVLKLVNWDYGCAVQKPRINLQIRNYQLKILVLNCIQNDQDLYASKLKIQLNMKSVRILWRPNLESAAPLFQQLQLQKNRT</sequence>
<keyword evidence="3" id="KW-1185">Reference proteome</keyword>
<dbReference type="EMBL" id="CATOUU010000929">
    <property type="protein sequence ID" value="CAI9960153.1"/>
    <property type="molecule type" value="Genomic_DNA"/>
</dbReference>
<protein>
    <submittedName>
        <fullName evidence="2">Hypothetical_protein</fullName>
    </submittedName>
</protein>
<evidence type="ECO:0000313" key="1">
    <source>
        <dbReference type="EMBL" id="CAI9960153.1"/>
    </source>
</evidence>
<dbReference type="EMBL" id="CAXDID020000313">
    <property type="protein sequence ID" value="CAL6075259.1"/>
    <property type="molecule type" value="Genomic_DNA"/>
</dbReference>
<dbReference type="AlphaFoldDB" id="A0AA86QV05"/>
<name>A0AA86QV05_9EUKA</name>
<gene>
    <name evidence="1" type="ORF">HINF_LOCUS47798</name>
    <name evidence="2" type="ORF">HINF_LOCUS57119</name>
</gene>